<keyword evidence="6 10" id="KW-1133">Transmembrane helix</keyword>
<evidence type="ECO:0000256" key="7">
    <source>
        <dbReference type="ARBA" id="ARBA00023136"/>
    </source>
</evidence>
<keyword evidence="3" id="KW-0716">Sensory transduction</keyword>
<organism evidence="11 12">
    <name type="scientific">Pogonomyrmex barbatus</name>
    <name type="common">red harvester ant</name>
    <dbReference type="NCBI Taxonomy" id="144034"/>
    <lineage>
        <taxon>Eukaryota</taxon>
        <taxon>Metazoa</taxon>
        <taxon>Ecdysozoa</taxon>
        <taxon>Arthropoda</taxon>
        <taxon>Hexapoda</taxon>
        <taxon>Insecta</taxon>
        <taxon>Pterygota</taxon>
        <taxon>Neoptera</taxon>
        <taxon>Endopterygota</taxon>
        <taxon>Hymenoptera</taxon>
        <taxon>Apocrita</taxon>
        <taxon>Aculeata</taxon>
        <taxon>Formicoidea</taxon>
        <taxon>Formicidae</taxon>
        <taxon>Myrmicinae</taxon>
        <taxon>Pogonomyrmex</taxon>
    </lineage>
</organism>
<protein>
    <submittedName>
        <fullName evidence="12">Odorant receptor 4-like</fullName>
    </submittedName>
</protein>
<keyword evidence="2" id="KW-1003">Cell membrane</keyword>
<evidence type="ECO:0000256" key="3">
    <source>
        <dbReference type="ARBA" id="ARBA00022606"/>
    </source>
</evidence>
<dbReference type="InterPro" id="IPR004117">
    <property type="entry name" value="7tm6_olfct_rcpt"/>
</dbReference>
<dbReference type="GO" id="GO:0005549">
    <property type="term" value="F:odorant binding"/>
    <property type="evidence" value="ECO:0007669"/>
    <property type="project" value="InterPro"/>
</dbReference>
<dbReference type="PANTHER" id="PTHR21137">
    <property type="entry name" value="ODORANT RECEPTOR"/>
    <property type="match status" value="1"/>
</dbReference>
<evidence type="ECO:0000256" key="1">
    <source>
        <dbReference type="ARBA" id="ARBA00004651"/>
    </source>
</evidence>
<dbReference type="PANTHER" id="PTHR21137:SF35">
    <property type="entry name" value="ODORANT RECEPTOR 19A-RELATED"/>
    <property type="match status" value="1"/>
</dbReference>
<keyword evidence="5" id="KW-0552">Olfaction</keyword>
<feature type="transmembrane region" description="Helical" evidence="10">
    <location>
        <begin position="217"/>
        <end position="237"/>
    </location>
</feature>
<evidence type="ECO:0000313" key="12">
    <source>
        <dbReference type="RefSeq" id="XP_025073099.1"/>
    </source>
</evidence>
<dbReference type="GeneID" id="112552316"/>
<evidence type="ECO:0000256" key="4">
    <source>
        <dbReference type="ARBA" id="ARBA00022692"/>
    </source>
</evidence>
<sequence length="315" mass="35622">MRCFQAFRRIFHDILATMARDRSECVTEWAVYSMSKTTDVSHRSSNLIIGLYSMSVFLYGTGVLVAHAEEPDEAEEQITVPARELFLKMELPFESNASPAYELVMITQFFHQLAAATIVGVLNALIVSLILHVGGQIDIMCRGLVEISSGDDTFDLRTSTIKALICRHQRIIALSADIETLFSYIALMQFLWNTLVICCLGFLIVSSIEDTQGSTMLIKSLFFYVVITLEAFIFCYAGEYLSAKSRMIGDAAYEAKWYNSGPTQSHIVLLLILRSQRKLTITIGKFMDLSLERFTTVRCVFRILFFFVVSYLDCT</sequence>
<dbReference type="OrthoDB" id="6765072at2759"/>
<accession>A0A8N1S2L5</accession>
<keyword evidence="4 10" id="KW-0812">Transmembrane</keyword>
<dbReference type="RefSeq" id="XP_025073099.1">
    <property type="nucleotide sequence ID" value="XM_025217314.1"/>
</dbReference>
<evidence type="ECO:0000313" key="11">
    <source>
        <dbReference type="Proteomes" id="UP000504615"/>
    </source>
</evidence>
<reference evidence="12" key="1">
    <citation type="submission" date="2025-08" db="UniProtKB">
        <authorList>
            <consortium name="RefSeq"/>
        </authorList>
    </citation>
    <scope>IDENTIFICATION</scope>
</reference>
<feature type="transmembrane region" description="Helical" evidence="10">
    <location>
        <begin position="181"/>
        <end position="205"/>
    </location>
</feature>
<dbReference type="AlphaFoldDB" id="A0A8N1S2L5"/>
<keyword evidence="9" id="KW-0807">Transducer</keyword>
<dbReference type="GO" id="GO:0005886">
    <property type="term" value="C:plasma membrane"/>
    <property type="evidence" value="ECO:0007669"/>
    <property type="project" value="UniProtKB-SubCell"/>
</dbReference>
<dbReference type="GO" id="GO:0004984">
    <property type="term" value="F:olfactory receptor activity"/>
    <property type="evidence" value="ECO:0007669"/>
    <property type="project" value="InterPro"/>
</dbReference>
<gene>
    <name evidence="12" type="primary">LOC112552316</name>
</gene>
<dbReference type="Proteomes" id="UP000504615">
    <property type="component" value="Unplaced"/>
</dbReference>
<evidence type="ECO:0000256" key="2">
    <source>
        <dbReference type="ARBA" id="ARBA00022475"/>
    </source>
</evidence>
<evidence type="ECO:0000256" key="10">
    <source>
        <dbReference type="SAM" id="Phobius"/>
    </source>
</evidence>
<keyword evidence="11" id="KW-1185">Reference proteome</keyword>
<dbReference type="GO" id="GO:0007165">
    <property type="term" value="P:signal transduction"/>
    <property type="evidence" value="ECO:0007669"/>
    <property type="project" value="UniProtKB-KW"/>
</dbReference>
<evidence type="ECO:0000256" key="9">
    <source>
        <dbReference type="ARBA" id="ARBA00023224"/>
    </source>
</evidence>
<proteinExistence type="predicted"/>
<keyword evidence="7 10" id="KW-0472">Membrane</keyword>
<keyword evidence="8" id="KW-0675">Receptor</keyword>
<feature type="transmembrane region" description="Helical" evidence="10">
    <location>
        <begin position="109"/>
        <end position="133"/>
    </location>
</feature>
<feature type="transmembrane region" description="Helical" evidence="10">
    <location>
        <begin position="46"/>
        <end position="66"/>
    </location>
</feature>
<comment type="subcellular location">
    <subcellularLocation>
        <location evidence="1">Cell membrane</location>
        <topology evidence="1">Multi-pass membrane protein</topology>
    </subcellularLocation>
</comment>
<evidence type="ECO:0000256" key="5">
    <source>
        <dbReference type="ARBA" id="ARBA00022725"/>
    </source>
</evidence>
<name>A0A8N1S2L5_9HYME</name>
<evidence type="ECO:0000256" key="8">
    <source>
        <dbReference type="ARBA" id="ARBA00023170"/>
    </source>
</evidence>
<dbReference type="Pfam" id="PF02949">
    <property type="entry name" value="7tm_6"/>
    <property type="match status" value="1"/>
</dbReference>
<evidence type="ECO:0000256" key="6">
    <source>
        <dbReference type="ARBA" id="ARBA00022989"/>
    </source>
</evidence>